<evidence type="ECO:0000313" key="2">
    <source>
        <dbReference type="Proteomes" id="UP000256805"/>
    </source>
</evidence>
<name>A0A375IZU9_9BURK</name>
<gene>
    <name evidence="1" type="ORF">CBM2634_A260002</name>
</gene>
<evidence type="ECO:0000313" key="1">
    <source>
        <dbReference type="EMBL" id="SPR98427.1"/>
    </source>
</evidence>
<dbReference type="EMBL" id="OVTA01000019">
    <property type="protein sequence ID" value="SPR98427.1"/>
    <property type="molecule type" value="Genomic_DNA"/>
</dbReference>
<sequence>MPSFFHRLERTRAMSEVRKYTRRPSRIFVALIASAQSLDERKLMRKPSGERSKTVAKATIERSGPYDLVSVSSIVITHSSVIFRLITVECYGEEKL</sequence>
<accession>A0A375IZU9</accession>
<dbReference type="AlphaFoldDB" id="A0A375IZU9"/>
<organism evidence="1 2">
    <name type="scientific">Cupriavidus taiwanensis</name>
    <dbReference type="NCBI Taxonomy" id="164546"/>
    <lineage>
        <taxon>Bacteria</taxon>
        <taxon>Pseudomonadati</taxon>
        <taxon>Pseudomonadota</taxon>
        <taxon>Betaproteobacteria</taxon>
        <taxon>Burkholderiales</taxon>
        <taxon>Burkholderiaceae</taxon>
        <taxon>Cupriavidus</taxon>
    </lineage>
</organism>
<dbReference type="Proteomes" id="UP000256805">
    <property type="component" value="Unassembled WGS sequence"/>
</dbReference>
<protein>
    <submittedName>
        <fullName evidence="1">Uncharacterized protein</fullName>
    </submittedName>
</protein>
<reference evidence="1 2" key="1">
    <citation type="submission" date="2018-01" db="EMBL/GenBank/DDBJ databases">
        <authorList>
            <person name="Gaut B.S."/>
            <person name="Morton B.R."/>
            <person name="Clegg M.T."/>
            <person name="Duvall M.R."/>
        </authorList>
    </citation>
    <scope>NUCLEOTIDE SEQUENCE [LARGE SCALE GENOMIC DNA]</scope>
    <source>
        <strain evidence="1">Cupriavidus taiwanensis cmp 52</strain>
    </source>
</reference>
<proteinExistence type="predicted"/>